<dbReference type="Gene3D" id="2.40.30.10">
    <property type="entry name" value="Translation factors"/>
    <property type="match status" value="1"/>
</dbReference>
<dbReference type="Proteomes" id="UP000035213">
    <property type="component" value="Chromosome"/>
</dbReference>
<dbReference type="InterPro" id="IPR017938">
    <property type="entry name" value="Riboflavin_synthase-like_b-brl"/>
</dbReference>
<dbReference type="PRINTS" id="PR00371">
    <property type="entry name" value="FPNCR"/>
</dbReference>
<dbReference type="InterPro" id="IPR001709">
    <property type="entry name" value="Flavoprot_Pyr_Nucl_cyt_Rdtase"/>
</dbReference>
<name>A0A0G3M6E4_CHRGL</name>
<dbReference type="SUPFAM" id="SSF52218">
    <property type="entry name" value="Flavoproteins"/>
    <property type="match status" value="1"/>
</dbReference>
<dbReference type="SUPFAM" id="SSF63380">
    <property type="entry name" value="Riboflavin synthase domain-like"/>
    <property type="match status" value="1"/>
</dbReference>
<dbReference type="Pfam" id="PF00175">
    <property type="entry name" value="NAD_binding_1"/>
    <property type="match status" value="1"/>
</dbReference>
<dbReference type="InterPro" id="IPR001094">
    <property type="entry name" value="Flavdoxin-like"/>
</dbReference>
<keyword evidence="8" id="KW-0560">Oxidoreductase</keyword>
<dbReference type="Pfam" id="PF00667">
    <property type="entry name" value="FAD_binding_1"/>
    <property type="match status" value="1"/>
</dbReference>
<keyword evidence="5" id="KW-0288">FMN</keyword>
<dbReference type="PRINTS" id="PR00369">
    <property type="entry name" value="FLAVODOXIN"/>
</dbReference>
<gene>
    <name evidence="13" type="ORF">OK18_08170</name>
</gene>
<proteinExistence type="predicted"/>
<comment type="cofactor">
    <cofactor evidence="1">
        <name>FMN</name>
        <dbReference type="ChEBI" id="CHEBI:58210"/>
    </cofactor>
</comment>
<evidence type="ECO:0000256" key="7">
    <source>
        <dbReference type="ARBA" id="ARBA00022857"/>
    </source>
</evidence>
<comment type="cofactor">
    <cofactor evidence="2">
        <name>FAD</name>
        <dbReference type="ChEBI" id="CHEBI:57692"/>
    </cofactor>
</comment>
<evidence type="ECO:0000256" key="9">
    <source>
        <dbReference type="ARBA" id="ARBA00023192"/>
    </source>
</evidence>
<evidence type="ECO:0000256" key="1">
    <source>
        <dbReference type="ARBA" id="ARBA00001917"/>
    </source>
</evidence>
<dbReference type="PROSITE" id="PS51384">
    <property type="entry name" value="FAD_FR"/>
    <property type="match status" value="1"/>
</dbReference>
<keyword evidence="9" id="KW-0198">Cysteine biosynthesis</keyword>
<evidence type="ECO:0000256" key="5">
    <source>
        <dbReference type="ARBA" id="ARBA00022643"/>
    </source>
</evidence>
<evidence type="ECO:0000259" key="11">
    <source>
        <dbReference type="PROSITE" id="PS50902"/>
    </source>
</evidence>
<evidence type="ECO:0000259" key="12">
    <source>
        <dbReference type="PROSITE" id="PS51384"/>
    </source>
</evidence>
<evidence type="ECO:0000256" key="8">
    <source>
        <dbReference type="ARBA" id="ARBA00023002"/>
    </source>
</evidence>
<dbReference type="InterPro" id="IPR023173">
    <property type="entry name" value="NADPH_Cyt_P450_Rdtase_alpha"/>
</dbReference>
<organism evidence="13 14">
    <name type="scientific">Chryseobacterium gallinarum</name>
    <dbReference type="NCBI Taxonomy" id="1324352"/>
    <lineage>
        <taxon>Bacteria</taxon>
        <taxon>Pseudomonadati</taxon>
        <taxon>Bacteroidota</taxon>
        <taxon>Flavobacteriia</taxon>
        <taxon>Flavobacteriales</taxon>
        <taxon>Weeksellaceae</taxon>
        <taxon>Chryseobacterium group</taxon>
        <taxon>Chryseobacterium</taxon>
    </lineage>
</organism>
<dbReference type="Gene3D" id="1.20.990.10">
    <property type="entry name" value="NADPH-cytochrome p450 Reductase, Chain A, domain 3"/>
    <property type="match status" value="1"/>
</dbReference>
<dbReference type="InterPro" id="IPR039261">
    <property type="entry name" value="FNR_nucleotide-bd"/>
</dbReference>
<dbReference type="FunFam" id="3.40.50.80:FF:000001">
    <property type="entry name" value="NADPH--cytochrome P450 reductase 1"/>
    <property type="match status" value="1"/>
</dbReference>
<keyword evidence="6" id="KW-0274">FAD</keyword>
<dbReference type="PROSITE" id="PS50902">
    <property type="entry name" value="FLAVODOXIN_LIKE"/>
    <property type="match status" value="1"/>
</dbReference>
<dbReference type="InterPro" id="IPR008254">
    <property type="entry name" value="Flavodoxin/NO_synth"/>
</dbReference>
<accession>A0A0G3M6E4</accession>
<dbReference type="InterPro" id="IPR001433">
    <property type="entry name" value="OxRdtase_FAD/NAD-bd"/>
</dbReference>
<dbReference type="PANTHER" id="PTHR19384">
    <property type="entry name" value="NITRIC OXIDE SYNTHASE-RELATED"/>
    <property type="match status" value="1"/>
</dbReference>
<dbReference type="GO" id="GO:0019344">
    <property type="term" value="P:cysteine biosynthetic process"/>
    <property type="evidence" value="ECO:0007669"/>
    <property type="project" value="UniProtKB-KW"/>
</dbReference>
<evidence type="ECO:0000256" key="10">
    <source>
        <dbReference type="ARBA" id="ARBA00052219"/>
    </source>
</evidence>
<dbReference type="Gene3D" id="3.40.50.360">
    <property type="match status" value="1"/>
</dbReference>
<evidence type="ECO:0000256" key="2">
    <source>
        <dbReference type="ARBA" id="ARBA00001974"/>
    </source>
</evidence>
<dbReference type="PATRIC" id="fig|1324352.5.peg.1716"/>
<dbReference type="InterPro" id="IPR003097">
    <property type="entry name" value="CysJ-like_FAD-binding"/>
</dbReference>
<dbReference type="InterPro" id="IPR029039">
    <property type="entry name" value="Flavoprotein-like_sf"/>
</dbReference>
<dbReference type="STRING" id="1324352.OK18_08170"/>
<keyword evidence="9" id="KW-0028">Amino-acid biosynthesis</keyword>
<evidence type="ECO:0000256" key="6">
    <source>
        <dbReference type="ARBA" id="ARBA00022827"/>
    </source>
</evidence>
<comment type="catalytic activity">
    <reaction evidence="10">
        <text>hydrogen sulfide + 3 NADP(+) + 3 H2O = sulfite + 3 NADPH + 4 H(+)</text>
        <dbReference type="Rhea" id="RHEA:13801"/>
        <dbReference type="ChEBI" id="CHEBI:15377"/>
        <dbReference type="ChEBI" id="CHEBI:15378"/>
        <dbReference type="ChEBI" id="CHEBI:17359"/>
        <dbReference type="ChEBI" id="CHEBI:29919"/>
        <dbReference type="ChEBI" id="CHEBI:57783"/>
        <dbReference type="ChEBI" id="CHEBI:58349"/>
        <dbReference type="EC" id="1.8.1.2"/>
    </reaction>
</comment>
<dbReference type="Pfam" id="PF00258">
    <property type="entry name" value="Flavodoxin_1"/>
    <property type="match status" value="1"/>
</dbReference>
<dbReference type="EC" id="1.8.1.2" evidence="3"/>
<evidence type="ECO:0000313" key="13">
    <source>
        <dbReference type="EMBL" id="AKK72607.1"/>
    </source>
</evidence>
<dbReference type="GO" id="GO:0050660">
    <property type="term" value="F:flavin adenine dinucleotide binding"/>
    <property type="evidence" value="ECO:0007669"/>
    <property type="project" value="TreeGrafter"/>
</dbReference>
<sequence>MLSENKLNVLKEISSSFSRDEAVWASGFLAGLAGLSTASVIEPSLSHSAPVYSVSVKKITLAYGTETGNSKKLAVELAGMIKKKGLQVKLADLSQYKPKDLVKEEFFFVIISTQGEGEPPVLVKKFYDHIHENDVDLNHLKFGVLALGDSSYPLFCKTGEDVDSRLEVMGAQRIIPLKKCDVDYERDAESWAGHILDVVNKTAESSSKSVSVPKASTGRKKYQGKISSIINLNDITSEKKTYHIEIETEEPIVYTPGAALGVVAFNPKPVVDEIISLTGINPQKQIETAKITASVEELLHKHLNISYLLKTTVAHYAEITGHSIPEVRLGLLDLIRIYPVKNAEEFEQIIPVLTAQAPRLYSISSSPEAHGDTEIHITVARSEFFIDDKKQDGLCSGFLAGFNEGENLEFYIQEAKHFRLPGPDKDMIMIGPGTGIAPFRSFLWERDALGAEGRNWLFFGDRNFVSDFLYQAELQDFLKTGTLTHLDLAFSRDTAEKIYVQHKLQQKAQEVYHWLESGASLYVCGAKDPMSRDVENTLLEIIQSEGKQSPEEARLYLEDLELNGRYHKDVY</sequence>
<dbReference type="GO" id="GO:0010181">
    <property type="term" value="F:FMN binding"/>
    <property type="evidence" value="ECO:0007669"/>
    <property type="project" value="InterPro"/>
</dbReference>
<feature type="domain" description="Flavodoxin-like" evidence="11">
    <location>
        <begin position="59"/>
        <end position="196"/>
    </location>
</feature>
<evidence type="ECO:0000313" key="14">
    <source>
        <dbReference type="Proteomes" id="UP000035213"/>
    </source>
</evidence>
<dbReference type="GO" id="GO:0005829">
    <property type="term" value="C:cytosol"/>
    <property type="evidence" value="ECO:0007669"/>
    <property type="project" value="TreeGrafter"/>
</dbReference>
<protein>
    <recommendedName>
        <fullName evidence="3">assimilatory sulfite reductase (NADPH)</fullName>
        <ecNumber evidence="3">1.8.1.2</ecNumber>
    </recommendedName>
</protein>
<dbReference type="GO" id="GO:0004783">
    <property type="term" value="F:sulfite reductase (NADPH) activity"/>
    <property type="evidence" value="ECO:0007669"/>
    <property type="project" value="UniProtKB-EC"/>
</dbReference>
<dbReference type="EMBL" id="CP009928">
    <property type="protein sequence ID" value="AKK72607.1"/>
    <property type="molecule type" value="Genomic_DNA"/>
</dbReference>
<dbReference type="RefSeq" id="WP_053327691.1">
    <property type="nucleotide sequence ID" value="NZ_CP009928.1"/>
</dbReference>
<evidence type="ECO:0000256" key="4">
    <source>
        <dbReference type="ARBA" id="ARBA00022630"/>
    </source>
</evidence>
<keyword evidence="7" id="KW-0521">NADP</keyword>
<dbReference type="PANTHER" id="PTHR19384:SF128">
    <property type="entry name" value="NADPH OXIDOREDUCTASE A"/>
    <property type="match status" value="1"/>
</dbReference>
<feature type="domain" description="FAD-binding FR-type" evidence="12">
    <location>
        <begin position="219"/>
        <end position="421"/>
    </location>
</feature>
<dbReference type="OrthoDB" id="9789468at2"/>
<dbReference type="Gene3D" id="3.40.50.80">
    <property type="entry name" value="Nucleotide-binding domain of ferredoxin-NADP reductase (FNR) module"/>
    <property type="match status" value="1"/>
</dbReference>
<keyword evidence="4" id="KW-0285">Flavoprotein</keyword>
<dbReference type="SUPFAM" id="SSF52343">
    <property type="entry name" value="Ferredoxin reductase-like, C-terminal NADP-linked domain"/>
    <property type="match status" value="1"/>
</dbReference>
<dbReference type="AlphaFoldDB" id="A0A0G3M6E4"/>
<reference evidence="13 14" key="1">
    <citation type="submission" date="2014-11" db="EMBL/GenBank/DDBJ databases">
        <authorList>
            <person name="Park G.-S."/>
            <person name="Hong S.-J."/>
            <person name="Jung B.K."/>
            <person name="Khan A.R."/>
            <person name="Kwak Y."/>
            <person name="Shin J.-H."/>
        </authorList>
    </citation>
    <scope>NUCLEOTIDE SEQUENCE [LARGE SCALE GENOMIC DNA]</scope>
    <source>
        <strain evidence="13 14">DSM 27622</strain>
    </source>
</reference>
<dbReference type="KEGG" id="cgn:OK18_08170"/>
<evidence type="ECO:0000256" key="3">
    <source>
        <dbReference type="ARBA" id="ARBA00012604"/>
    </source>
</evidence>
<dbReference type="InterPro" id="IPR017927">
    <property type="entry name" value="FAD-bd_FR_type"/>
</dbReference>